<name>A0A6A3G8V5_9STRA</name>
<dbReference type="PANTHER" id="PTHR34409:SF1">
    <property type="entry name" value="MYB-LIKE DOMAIN-CONTAINING PROTEIN"/>
    <property type="match status" value="1"/>
</dbReference>
<reference evidence="2 3" key="1">
    <citation type="submission" date="2018-09" db="EMBL/GenBank/DDBJ databases">
        <title>Genomic investigation of the strawberry pathogen Phytophthora fragariae indicates pathogenicity is determined by transcriptional variation in three key races.</title>
        <authorList>
            <person name="Adams T.M."/>
            <person name="Armitage A.D."/>
            <person name="Sobczyk M.K."/>
            <person name="Bates H.J."/>
            <person name="Dunwell J.M."/>
            <person name="Nellist C.F."/>
            <person name="Harrison R.J."/>
        </authorList>
    </citation>
    <scope>NUCLEOTIDE SEQUENCE [LARGE SCALE GENOMIC DNA]</scope>
    <source>
        <strain evidence="2 3">SCRP245</strain>
    </source>
</reference>
<organism evidence="2 3">
    <name type="scientific">Phytophthora fragariae</name>
    <dbReference type="NCBI Taxonomy" id="53985"/>
    <lineage>
        <taxon>Eukaryota</taxon>
        <taxon>Sar</taxon>
        <taxon>Stramenopiles</taxon>
        <taxon>Oomycota</taxon>
        <taxon>Peronosporomycetes</taxon>
        <taxon>Peronosporales</taxon>
        <taxon>Peronosporaceae</taxon>
        <taxon>Phytophthora</taxon>
    </lineage>
</organism>
<dbReference type="InterPro" id="IPR049203">
    <property type="entry name" value="DUF6818"/>
</dbReference>
<feature type="domain" description="DUF6818" evidence="1">
    <location>
        <begin position="30"/>
        <end position="68"/>
    </location>
</feature>
<protein>
    <recommendedName>
        <fullName evidence="1">DUF6818 domain-containing protein</fullName>
    </recommendedName>
</protein>
<dbReference type="PANTHER" id="PTHR34409">
    <property type="entry name" value="SET DOMAIN-CONTAINING PROTEIN"/>
    <property type="match status" value="1"/>
</dbReference>
<comment type="caution">
    <text evidence="2">The sequence shown here is derived from an EMBL/GenBank/DDBJ whole genome shotgun (WGS) entry which is preliminary data.</text>
</comment>
<dbReference type="AlphaFoldDB" id="A0A6A3G8V5"/>
<gene>
    <name evidence="2" type="ORF">PF011_g31935</name>
</gene>
<accession>A0A6A3G8V5</accession>
<evidence type="ECO:0000313" key="2">
    <source>
        <dbReference type="EMBL" id="KAE8954945.1"/>
    </source>
</evidence>
<dbReference type="Proteomes" id="UP000460718">
    <property type="component" value="Unassembled WGS sequence"/>
</dbReference>
<proteinExistence type="predicted"/>
<evidence type="ECO:0000313" key="3">
    <source>
        <dbReference type="Proteomes" id="UP000460718"/>
    </source>
</evidence>
<dbReference type="EMBL" id="QXFW01008733">
    <property type="protein sequence ID" value="KAE8954945.1"/>
    <property type="molecule type" value="Genomic_DNA"/>
</dbReference>
<evidence type="ECO:0000259" key="1">
    <source>
        <dbReference type="Pfam" id="PF20681"/>
    </source>
</evidence>
<sequence length="73" mass="8778">MARRGRRPGYHNYSTNELMLLCTVADKHKPLGRNMWEAVALEYNSRRSRNWLERDYDSLRRKFQNLPRDPVGN</sequence>
<dbReference type="Pfam" id="PF20681">
    <property type="entry name" value="DUF6818"/>
    <property type="match status" value="1"/>
</dbReference>